<gene>
    <name evidence="2" type="ORF">SAMN04488027_11443</name>
</gene>
<dbReference type="OrthoDB" id="1148871at2"/>
<reference evidence="2 3" key="1">
    <citation type="submission" date="2016-10" db="EMBL/GenBank/DDBJ databases">
        <authorList>
            <person name="de Groot N.N."/>
        </authorList>
    </citation>
    <scope>NUCLEOTIDE SEQUENCE [LARGE SCALE GENOMIC DNA]</scope>
    <source>
        <strain evidence="2 3">DSM 19803</strain>
    </source>
</reference>
<dbReference type="Proteomes" id="UP000199296">
    <property type="component" value="Unassembled WGS sequence"/>
</dbReference>
<dbReference type="STRING" id="470826.SAMN04488027_11443"/>
<accession>A0A1G7YUC8</accession>
<organism evidence="2 3">
    <name type="scientific">Psychroflexus sediminis</name>
    <dbReference type="NCBI Taxonomy" id="470826"/>
    <lineage>
        <taxon>Bacteria</taxon>
        <taxon>Pseudomonadati</taxon>
        <taxon>Bacteroidota</taxon>
        <taxon>Flavobacteriia</taxon>
        <taxon>Flavobacteriales</taxon>
        <taxon>Flavobacteriaceae</taxon>
        <taxon>Psychroflexus</taxon>
    </lineage>
</organism>
<name>A0A1G7YUC8_9FLAO</name>
<dbReference type="RefSeq" id="WP_093369511.1">
    <property type="nucleotide sequence ID" value="NZ_FNCW01000014.1"/>
</dbReference>
<dbReference type="Gene3D" id="3.40.50.1010">
    <property type="entry name" value="5'-nuclease"/>
    <property type="match status" value="1"/>
</dbReference>
<evidence type="ECO:0000313" key="3">
    <source>
        <dbReference type="Proteomes" id="UP000199296"/>
    </source>
</evidence>
<dbReference type="CDD" id="cd09854">
    <property type="entry name" value="PIN_VapC-like"/>
    <property type="match status" value="1"/>
</dbReference>
<protein>
    <submittedName>
        <fullName evidence="2">Predicted nucleic acid-binding protein, contains PIN domain</fullName>
    </submittedName>
</protein>
<evidence type="ECO:0000313" key="2">
    <source>
        <dbReference type="EMBL" id="SDH00081.1"/>
    </source>
</evidence>
<dbReference type="Pfam" id="PF13470">
    <property type="entry name" value="PIN_3"/>
    <property type="match status" value="1"/>
</dbReference>
<dbReference type="SUPFAM" id="SSF88723">
    <property type="entry name" value="PIN domain-like"/>
    <property type="match status" value="1"/>
</dbReference>
<dbReference type="InterPro" id="IPR002716">
    <property type="entry name" value="PIN_dom"/>
</dbReference>
<proteinExistence type="predicted"/>
<dbReference type="EMBL" id="FNCW01000014">
    <property type="protein sequence ID" value="SDH00081.1"/>
    <property type="molecule type" value="Genomic_DNA"/>
</dbReference>
<sequence length="140" mass="16087">MKRRIFLDTNIMLDFLGERHPFYDSVAKIATLAEKGELVMVVSPISFATVNYFLTKFENPKIAKEKLRKFKIICEICSLNEQTIEKGLNSSIKDFEDALQYFSATESNCDLILTRNAKDFKKSLLPVMTADEFLKSLMTK</sequence>
<dbReference type="AlphaFoldDB" id="A0A1G7YUC8"/>
<keyword evidence="3" id="KW-1185">Reference proteome</keyword>
<evidence type="ECO:0000259" key="1">
    <source>
        <dbReference type="Pfam" id="PF13470"/>
    </source>
</evidence>
<feature type="domain" description="PIN" evidence="1">
    <location>
        <begin position="4"/>
        <end position="117"/>
    </location>
</feature>
<dbReference type="InterPro" id="IPR029060">
    <property type="entry name" value="PIN-like_dom_sf"/>
</dbReference>